<keyword evidence="4" id="KW-0508">mRNA splicing</keyword>
<feature type="compositionally biased region" description="Basic and acidic residues" evidence="7">
    <location>
        <begin position="860"/>
        <end position="874"/>
    </location>
</feature>
<evidence type="ECO:0000259" key="8">
    <source>
        <dbReference type="Pfam" id="PF03178"/>
    </source>
</evidence>
<evidence type="ECO:0000256" key="2">
    <source>
        <dbReference type="ARBA" id="ARBA00022664"/>
    </source>
</evidence>
<comment type="subcellular location">
    <subcellularLocation>
        <location evidence="1">Nucleus</location>
    </subcellularLocation>
</comment>
<dbReference type="InterPro" id="IPR004871">
    <property type="entry name" value="RSE1/DDB1/CPSF1_C"/>
</dbReference>
<dbReference type="InterPro" id="IPR036322">
    <property type="entry name" value="WD40_repeat_dom_sf"/>
</dbReference>
<dbReference type="EMBL" id="AHZU02000107">
    <property type="protein sequence ID" value="KFG48398.1"/>
    <property type="molecule type" value="Genomic_DNA"/>
</dbReference>
<dbReference type="InterPro" id="IPR015943">
    <property type="entry name" value="WD40/YVTN_repeat-like_dom_sf"/>
</dbReference>
<proteinExistence type="inferred from homology"/>
<dbReference type="Gene3D" id="2.130.10.10">
    <property type="entry name" value="YVTN repeat-like/Quinoprotein amine dehydrogenase"/>
    <property type="match status" value="3"/>
</dbReference>
<evidence type="ECO:0000313" key="12">
    <source>
        <dbReference type="Proteomes" id="UP000028837"/>
    </source>
</evidence>
<evidence type="ECO:0000256" key="5">
    <source>
        <dbReference type="ARBA" id="ARBA00023242"/>
    </source>
</evidence>
<dbReference type="FunFam" id="2.130.10.10:FF:001143">
    <property type="entry name" value="Pre-mRNA-splicing factor rse-1, putative"/>
    <property type="match status" value="1"/>
</dbReference>
<keyword evidence="2" id="KW-0507">mRNA processing</keyword>
<sequence>MPVLYHLTLQKPTAIVHALQGNFSAPRAQEVVVSRGRVLELLRPDDQGKLQAISSTEVFGIIRSIAAFRLTGANRDYLAIGSDSGRLAIVQFSAEKNEFERVHCETYGKTGIRRVVPGEYLAVDPKGRTLMVAAVERQKFVYIVNRDNKAQLTISSPLEAHKSHAICHDLCGVDMGFDNPLFASLEQNVESSDRKPATPGVTVPKGLCLWEMDLGLNHVIKKATLPVPASAHCLIPVPGGGGADGPSGLLVCCGNFLLYKKPDHEEICCAIPRRLETGSDRGLAVVAFAVHRMKDFFFILIQTEYGDIYKVEISHEEGVVREVVCRYFDTVPVANALCVLKSGYLFVASEFGNHLFYQFTGIGSDASDPRCSSTHPLGREAIIAFKPRPLRNLALVDELQSLSPITDLKVLDAQGTGAPQVYVLCGKGPRSTLRILQHGLGVEEMADNELPGRARAVWTTKLSHQNAFDGYIFVAFDGSSLVLQIGDTVEEVTDSAFLTNVSSLLVALMYDDSFIQVHETGIRHILKSKRVNEWRAPGGRRIKAAAANERQLVISLAGGELVLFEVDDAHTLVETARRNINVESTCMSMQAIPKGRLRASFLAVGGLDNMVRILSLEKDRNLRQLSTQLLPNDATPESVCLATLTGLGANSTDAGKSQDNGVLYLHVGLNTGVMIRSVVDPVLGTLLDQRSRFLGGRAVRFHAVTLQGQPAILALSEKSWLCYTFQHKLHCIPLNYDPLECVASFCSEQCTDGFVAIAGGSLRIFRCQRLGETFGQTVLPLSFTPRAMAALPHPSAAESQAGGDAAGADPSRRASALAIVEADHNAYDESTKAEIRRALKGIKVNQEEEEDKEETDDMQLEEKEQQDLPEDHYGTFKAGPGKWGSCIRIVNPLMAMTIDKVSLETDEAALSCCFCEMEGLPLLVVGTVTAMTLKPKKVPHASIKVFSYDDKFSLSLVHSTPVEDYPMALTAFRGMLLAGVGHKLRLYALGRKRLLKKCEYKNLPCGVAFIRVAGDRLFVGDVRESVHVMRYRLSENLFYVLADDVVPRWLTKGEVLDYHTFVAADKFDSVFICRVPSEAKEDELGDTTGLRLRGDTTYLTDKCFKLQSLLHFHIGEIVTALERATLTSAASESIVYGTIMGSIGSFSPFLTKHELDLFTHLEMVMRSEKPPLAGREHIMFRSYYHPAKNTVDGDLCESYALLPYEDQKRIAQDFEKTPADILKHLEDIRNRIL</sequence>
<dbReference type="Proteomes" id="UP000028837">
    <property type="component" value="Unassembled WGS sequence"/>
</dbReference>
<dbReference type="SUPFAM" id="SSF50978">
    <property type="entry name" value="WD40 repeat-like"/>
    <property type="match status" value="1"/>
</dbReference>
<protein>
    <submittedName>
        <fullName evidence="11">Putative splicing factor 3b, subunit 3, 130kD</fullName>
    </submittedName>
</protein>
<evidence type="ECO:0000259" key="9">
    <source>
        <dbReference type="Pfam" id="PF10433"/>
    </source>
</evidence>
<dbReference type="Pfam" id="PF23726">
    <property type="entry name" value="Beta-prop_RSE1_2nd"/>
    <property type="match status" value="1"/>
</dbReference>
<dbReference type="InterPro" id="IPR050358">
    <property type="entry name" value="RSE1/DDB1/CFT1"/>
</dbReference>
<dbReference type="GO" id="GO:0005681">
    <property type="term" value="C:spliceosomal complex"/>
    <property type="evidence" value="ECO:0007669"/>
    <property type="project" value="UniProtKB-KW"/>
</dbReference>
<evidence type="ECO:0000259" key="10">
    <source>
        <dbReference type="Pfam" id="PF23726"/>
    </source>
</evidence>
<dbReference type="InterPro" id="IPR058543">
    <property type="entry name" value="Beta-prop_RSE1/DDB1/CPSF1_2nd"/>
</dbReference>
<evidence type="ECO:0000256" key="6">
    <source>
        <dbReference type="ARBA" id="ARBA00038266"/>
    </source>
</evidence>
<evidence type="ECO:0000313" key="11">
    <source>
        <dbReference type="EMBL" id="KFG48398.1"/>
    </source>
</evidence>
<feature type="region of interest" description="Disordered" evidence="7">
    <location>
        <begin position="844"/>
        <end position="874"/>
    </location>
</feature>
<dbReference type="Pfam" id="PF10433">
    <property type="entry name" value="Beta-prop_RSE1_1st"/>
    <property type="match status" value="1"/>
</dbReference>
<dbReference type="VEuPathDB" id="ToxoDB:TGDOM2_230960"/>
<name>A0A086KVI0_TOXGO</name>
<dbReference type="PANTHER" id="PTHR10644">
    <property type="entry name" value="DNA REPAIR/RNA PROCESSING CPSF FAMILY"/>
    <property type="match status" value="1"/>
</dbReference>
<feature type="domain" description="RSE1/DDB1/CPSF1 first beta-propeller" evidence="9">
    <location>
        <begin position="14"/>
        <end position="399"/>
    </location>
</feature>
<feature type="domain" description="RSE1/DDB1/CPSF1 second beta-propeller" evidence="10">
    <location>
        <begin position="443"/>
        <end position="766"/>
    </location>
</feature>
<comment type="caution">
    <text evidence="11">The sequence shown here is derived from an EMBL/GenBank/DDBJ whole genome shotgun (WGS) entry which is preliminary data.</text>
</comment>
<evidence type="ECO:0000256" key="4">
    <source>
        <dbReference type="ARBA" id="ARBA00023187"/>
    </source>
</evidence>
<keyword evidence="3" id="KW-0747">Spliceosome</keyword>
<dbReference type="GO" id="GO:0003676">
    <property type="term" value="F:nucleic acid binding"/>
    <property type="evidence" value="ECO:0007669"/>
    <property type="project" value="InterPro"/>
</dbReference>
<reference evidence="11 12" key="1">
    <citation type="submission" date="2014-02" db="EMBL/GenBank/DDBJ databases">
        <authorList>
            <person name="Sibley D."/>
            <person name="Venepally P."/>
            <person name="Karamycheva S."/>
            <person name="Hadjithomas M."/>
            <person name="Khan A."/>
            <person name="Brunk B."/>
            <person name="Roos D."/>
            <person name="Caler E."/>
            <person name="Lorenzi H."/>
        </authorList>
    </citation>
    <scope>NUCLEOTIDE SEQUENCE [LARGE SCALE GENOMIC DNA]</scope>
    <source>
        <strain evidence="11 12">GAB2-2007-GAL-DOM2</strain>
    </source>
</reference>
<organism evidence="11 12">
    <name type="scientific">Toxoplasma gondii GAB2-2007-GAL-DOM2</name>
    <dbReference type="NCBI Taxonomy" id="1130820"/>
    <lineage>
        <taxon>Eukaryota</taxon>
        <taxon>Sar</taxon>
        <taxon>Alveolata</taxon>
        <taxon>Apicomplexa</taxon>
        <taxon>Conoidasida</taxon>
        <taxon>Coccidia</taxon>
        <taxon>Eucoccidiorida</taxon>
        <taxon>Eimeriorina</taxon>
        <taxon>Sarcocystidae</taxon>
        <taxon>Toxoplasma</taxon>
    </lineage>
</organism>
<dbReference type="GO" id="GO:0006397">
    <property type="term" value="P:mRNA processing"/>
    <property type="evidence" value="ECO:0007669"/>
    <property type="project" value="UniProtKB-KW"/>
</dbReference>
<comment type="similarity">
    <text evidence="6">Belongs to the RSE1 family.</text>
</comment>
<evidence type="ECO:0000256" key="1">
    <source>
        <dbReference type="ARBA" id="ARBA00004123"/>
    </source>
</evidence>
<feature type="domain" description="RSE1/DDB1/CPSF1 C-terminal" evidence="8">
    <location>
        <begin position="885"/>
        <end position="1200"/>
    </location>
</feature>
<accession>A0A086KVI0</accession>
<dbReference type="GO" id="GO:0008380">
    <property type="term" value="P:RNA splicing"/>
    <property type="evidence" value="ECO:0007669"/>
    <property type="project" value="UniProtKB-KW"/>
</dbReference>
<dbReference type="OrthoDB" id="436637at2759"/>
<dbReference type="SMR" id="A0A086KVI0"/>
<gene>
    <name evidence="11" type="ORF">TGDOM2_230960</name>
</gene>
<evidence type="ECO:0000256" key="3">
    <source>
        <dbReference type="ARBA" id="ARBA00022728"/>
    </source>
</evidence>
<dbReference type="InterPro" id="IPR018846">
    <property type="entry name" value="Beta-prop_RSE1/DDB1/CPSF1_1st"/>
</dbReference>
<keyword evidence="5" id="KW-0539">Nucleus</keyword>
<dbReference type="Pfam" id="PF03178">
    <property type="entry name" value="CPSF_A"/>
    <property type="match status" value="1"/>
</dbReference>
<evidence type="ECO:0000256" key="7">
    <source>
        <dbReference type="SAM" id="MobiDB-lite"/>
    </source>
</evidence>
<dbReference type="FunFam" id="2.130.10.10:FF:000031">
    <property type="entry name" value="Splicing factor 3b subunit 3"/>
    <property type="match status" value="1"/>
</dbReference>
<dbReference type="AlphaFoldDB" id="A0A086KVI0"/>
<feature type="compositionally biased region" description="Acidic residues" evidence="7">
    <location>
        <begin position="847"/>
        <end position="859"/>
    </location>
</feature>